<protein>
    <submittedName>
        <fullName evidence="1">Uncharacterized protein</fullName>
    </submittedName>
</protein>
<organism evidence="1 2">
    <name type="scientific">Sporothrix schenckii 1099-18</name>
    <dbReference type="NCBI Taxonomy" id="1397361"/>
    <lineage>
        <taxon>Eukaryota</taxon>
        <taxon>Fungi</taxon>
        <taxon>Dikarya</taxon>
        <taxon>Ascomycota</taxon>
        <taxon>Pezizomycotina</taxon>
        <taxon>Sordariomycetes</taxon>
        <taxon>Sordariomycetidae</taxon>
        <taxon>Ophiostomatales</taxon>
        <taxon>Ophiostomataceae</taxon>
        <taxon>Sporothrix</taxon>
    </lineage>
</organism>
<reference evidence="1 2" key="2">
    <citation type="journal article" date="2015" name="Eukaryot. Cell">
        <title>Asexual propagation of a virulent clone complex in a human and feline outbreak of sporotrichosis.</title>
        <authorList>
            <person name="Teixeira Mde M."/>
            <person name="Rodrigues A.M."/>
            <person name="Tsui C.K."/>
            <person name="de Almeida L.G."/>
            <person name="Van Diepeningen A.D."/>
            <person name="van den Ende B.G."/>
            <person name="Fernandes G.F."/>
            <person name="Kano R."/>
            <person name="Hamelin R.C."/>
            <person name="Lopes-Bezerra L.M."/>
            <person name="Vasconcelos A.T."/>
            <person name="de Hoog S."/>
            <person name="de Camargo Z.P."/>
            <person name="Felipe M.S."/>
        </authorList>
    </citation>
    <scope>NUCLEOTIDE SEQUENCE [LARGE SCALE GENOMIC DNA]</scope>
    <source>
        <strain evidence="1 2">1099-18</strain>
    </source>
</reference>
<gene>
    <name evidence="1" type="ORF">SPSK_08015</name>
</gene>
<evidence type="ECO:0000313" key="1">
    <source>
        <dbReference type="EMBL" id="KJR88410.1"/>
    </source>
</evidence>
<comment type="caution">
    <text evidence="1">The sequence shown here is derived from an EMBL/GenBank/DDBJ whole genome shotgun (WGS) entry which is preliminary data.</text>
</comment>
<dbReference type="GeneID" id="27669943"/>
<dbReference type="Proteomes" id="UP000033710">
    <property type="component" value="Unassembled WGS sequence"/>
</dbReference>
<dbReference type="RefSeq" id="XP_016591086.1">
    <property type="nucleotide sequence ID" value="XM_016734666.1"/>
</dbReference>
<reference evidence="1 2" key="1">
    <citation type="journal article" date="2014" name="BMC Genomics">
        <title>Comparative genomics of the major fungal agents of human and animal Sporotrichosis: Sporothrix schenckii and Sporothrix brasiliensis.</title>
        <authorList>
            <person name="Teixeira M.M."/>
            <person name="de Almeida L.G."/>
            <person name="Kubitschek-Barreira P."/>
            <person name="Alves F.L."/>
            <person name="Kioshima E.S."/>
            <person name="Abadio A.K."/>
            <person name="Fernandes L."/>
            <person name="Derengowski L.S."/>
            <person name="Ferreira K.S."/>
            <person name="Souza R.C."/>
            <person name="Ruiz J.C."/>
            <person name="de Andrade N.C."/>
            <person name="Paes H.C."/>
            <person name="Nicola A.M."/>
            <person name="Albuquerque P."/>
            <person name="Gerber A.L."/>
            <person name="Martins V.P."/>
            <person name="Peconick L.D."/>
            <person name="Neto A.V."/>
            <person name="Chaucanez C.B."/>
            <person name="Silva P.A."/>
            <person name="Cunha O.L."/>
            <person name="de Oliveira F.F."/>
            <person name="dos Santos T.C."/>
            <person name="Barros A.L."/>
            <person name="Soares M.A."/>
            <person name="de Oliveira L.M."/>
            <person name="Marini M.M."/>
            <person name="Villalobos-Duno H."/>
            <person name="Cunha M.M."/>
            <person name="de Hoog S."/>
            <person name="da Silveira J.F."/>
            <person name="Henrissat B."/>
            <person name="Nino-Vega G.A."/>
            <person name="Cisalpino P.S."/>
            <person name="Mora-Montes H.M."/>
            <person name="Almeida S.R."/>
            <person name="Stajich J.E."/>
            <person name="Lopes-Bezerra L.M."/>
            <person name="Vasconcelos A.T."/>
            <person name="Felipe M.S."/>
        </authorList>
    </citation>
    <scope>NUCLEOTIDE SEQUENCE [LARGE SCALE GENOMIC DNA]</scope>
    <source>
        <strain evidence="1 2">1099-18</strain>
    </source>
</reference>
<dbReference type="OrthoDB" id="5326237at2759"/>
<name>A0A0F2MHS3_SPOSC</name>
<dbReference type="EMBL" id="AXCR01000004">
    <property type="protein sequence ID" value="KJR88410.1"/>
    <property type="molecule type" value="Genomic_DNA"/>
</dbReference>
<dbReference type="KEGG" id="ssck:SPSK_08015"/>
<dbReference type="VEuPathDB" id="FungiDB:SPSK_08015"/>
<sequence>MSANRPTGKGGPRPPAQDVNFEEWNEAQLEAALQKLKEAHLKPRALDLLTHFLIPATAEILHAKSHASLLGAAQEVKGFKEYITNEEFRKVVDHATLSRRRNGKNIKPWKAREEPDWATL</sequence>
<accession>A0A0F2MHS3</accession>
<evidence type="ECO:0000313" key="2">
    <source>
        <dbReference type="Proteomes" id="UP000033710"/>
    </source>
</evidence>
<proteinExistence type="predicted"/>
<dbReference type="AlphaFoldDB" id="A0A0F2MHS3"/>